<dbReference type="InterPro" id="IPR015947">
    <property type="entry name" value="PUA-like_sf"/>
</dbReference>
<dbReference type="PANTHER" id="PTHR30027">
    <property type="entry name" value="RIBOSOMAL RNA SMALL SUBUNIT METHYLTRANSFERASE E"/>
    <property type="match status" value="1"/>
</dbReference>
<evidence type="ECO:0000256" key="3">
    <source>
        <dbReference type="ARBA" id="ARBA00012328"/>
    </source>
</evidence>
<dbReference type="Pfam" id="PF04452">
    <property type="entry name" value="Methyltrans_RNA"/>
    <property type="match status" value="1"/>
</dbReference>
<reference evidence="15 16" key="1">
    <citation type="submission" date="2017-11" db="EMBL/GenBank/DDBJ databases">
        <title>Complete genome sequence of Spiroplasma clarkii CN-5 (DSM 19994).</title>
        <authorList>
            <person name="Tsai Y.-M."/>
            <person name="Chang A."/>
            <person name="Lo W.-S."/>
            <person name="Kuo C.-H."/>
        </authorList>
    </citation>
    <scope>NUCLEOTIDE SEQUENCE [LARGE SCALE GENOMIC DNA]</scope>
    <source>
        <strain evidence="15 16">CN-5</strain>
    </source>
</reference>
<proteinExistence type="inferred from homology"/>
<comment type="similarity">
    <text evidence="2 12">Belongs to the RNA methyltransferase RsmE family.</text>
</comment>
<evidence type="ECO:0000259" key="13">
    <source>
        <dbReference type="Pfam" id="PF04452"/>
    </source>
</evidence>
<comment type="catalytic activity">
    <reaction evidence="11 12">
        <text>uridine(1498) in 16S rRNA + S-adenosyl-L-methionine = N(3)-methyluridine(1498) in 16S rRNA + S-adenosyl-L-homocysteine + H(+)</text>
        <dbReference type="Rhea" id="RHEA:42920"/>
        <dbReference type="Rhea" id="RHEA-COMP:10283"/>
        <dbReference type="Rhea" id="RHEA-COMP:10284"/>
        <dbReference type="ChEBI" id="CHEBI:15378"/>
        <dbReference type="ChEBI" id="CHEBI:57856"/>
        <dbReference type="ChEBI" id="CHEBI:59789"/>
        <dbReference type="ChEBI" id="CHEBI:65315"/>
        <dbReference type="ChEBI" id="CHEBI:74502"/>
        <dbReference type="EC" id="2.1.1.193"/>
    </reaction>
</comment>
<evidence type="ECO:0000256" key="9">
    <source>
        <dbReference type="ARBA" id="ARBA00022691"/>
    </source>
</evidence>
<accession>A0A2K8KHV4</accession>
<evidence type="ECO:0000256" key="4">
    <source>
        <dbReference type="ARBA" id="ARBA00013673"/>
    </source>
</evidence>
<dbReference type="GO" id="GO:0005737">
    <property type="term" value="C:cytoplasm"/>
    <property type="evidence" value="ECO:0007669"/>
    <property type="project" value="UniProtKB-SubCell"/>
</dbReference>
<dbReference type="InterPro" id="IPR046887">
    <property type="entry name" value="RsmE_PUA-like"/>
</dbReference>
<evidence type="ECO:0000256" key="10">
    <source>
        <dbReference type="ARBA" id="ARBA00025699"/>
    </source>
</evidence>
<dbReference type="PIRSF" id="PIRSF015601">
    <property type="entry name" value="MTase_slr0722"/>
    <property type="match status" value="1"/>
</dbReference>
<evidence type="ECO:0000256" key="5">
    <source>
        <dbReference type="ARBA" id="ARBA00022490"/>
    </source>
</evidence>
<dbReference type="Proteomes" id="UP000231179">
    <property type="component" value="Chromosome"/>
</dbReference>
<keyword evidence="6 12" id="KW-0698">rRNA processing</keyword>
<dbReference type="SUPFAM" id="SSF88697">
    <property type="entry name" value="PUA domain-like"/>
    <property type="match status" value="1"/>
</dbReference>
<dbReference type="InterPro" id="IPR006700">
    <property type="entry name" value="RsmE"/>
</dbReference>
<keyword evidence="16" id="KW-1185">Reference proteome</keyword>
<evidence type="ECO:0000256" key="12">
    <source>
        <dbReference type="PIRNR" id="PIRNR015601"/>
    </source>
</evidence>
<evidence type="ECO:0000259" key="14">
    <source>
        <dbReference type="Pfam" id="PF20260"/>
    </source>
</evidence>
<evidence type="ECO:0000256" key="7">
    <source>
        <dbReference type="ARBA" id="ARBA00022603"/>
    </source>
</evidence>
<gene>
    <name evidence="15" type="primary">rsmE</name>
    <name evidence="15" type="ORF">SCLAR_v1c09710</name>
</gene>
<evidence type="ECO:0000256" key="8">
    <source>
        <dbReference type="ARBA" id="ARBA00022679"/>
    </source>
</evidence>
<evidence type="ECO:0000256" key="11">
    <source>
        <dbReference type="ARBA" id="ARBA00047944"/>
    </source>
</evidence>
<keyword evidence="8 12" id="KW-0808">Transferase</keyword>
<feature type="domain" description="Ribosomal RNA small subunit methyltransferase E PUA-like" evidence="14">
    <location>
        <begin position="16"/>
        <end position="61"/>
    </location>
</feature>
<dbReference type="Gene3D" id="2.40.240.20">
    <property type="entry name" value="Hypothetical PUA domain-like, domain 1"/>
    <property type="match status" value="1"/>
</dbReference>
<evidence type="ECO:0000256" key="6">
    <source>
        <dbReference type="ARBA" id="ARBA00022552"/>
    </source>
</evidence>
<keyword evidence="9 12" id="KW-0949">S-adenosyl-L-methionine</keyword>
<dbReference type="InterPro" id="IPR029028">
    <property type="entry name" value="Alpha/beta_knot_MTases"/>
</dbReference>
<dbReference type="EC" id="2.1.1.193" evidence="3 12"/>
<dbReference type="Pfam" id="PF20260">
    <property type="entry name" value="PUA_4"/>
    <property type="match status" value="1"/>
</dbReference>
<evidence type="ECO:0000256" key="1">
    <source>
        <dbReference type="ARBA" id="ARBA00004496"/>
    </source>
</evidence>
<dbReference type="RefSeq" id="WP_100254813.1">
    <property type="nucleotide sequence ID" value="NZ_CP024870.1"/>
</dbReference>
<comment type="function">
    <text evidence="10 12">Specifically methylates the N3 position of the uracil ring of uridine 1498 (m3U1498) in 16S rRNA. Acts on the fully assembled 30S ribosomal subunit.</text>
</comment>
<keyword evidence="7 12" id="KW-0489">Methyltransferase</keyword>
<comment type="subcellular location">
    <subcellularLocation>
        <location evidence="1 12">Cytoplasm</location>
    </subcellularLocation>
</comment>
<dbReference type="GO" id="GO:0070042">
    <property type="term" value="F:rRNA (uridine-N3-)-methyltransferase activity"/>
    <property type="evidence" value="ECO:0007669"/>
    <property type="project" value="TreeGrafter"/>
</dbReference>
<dbReference type="EMBL" id="CP024870">
    <property type="protein sequence ID" value="ATX71273.1"/>
    <property type="molecule type" value="Genomic_DNA"/>
</dbReference>
<dbReference type="InterPro" id="IPR029026">
    <property type="entry name" value="tRNA_m1G_MTases_N"/>
</dbReference>
<evidence type="ECO:0000313" key="16">
    <source>
        <dbReference type="Proteomes" id="UP000231179"/>
    </source>
</evidence>
<evidence type="ECO:0000313" key="15">
    <source>
        <dbReference type="EMBL" id="ATX71273.1"/>
    </source>
</evidence>
<dbReference type="CDD" id="cd18084">
    <property type="entry name" value="RsmE-like"/>
    <property type="match status" value="1"/>
</dbReference>
<dbReference type="GO" id="GO:0070475">
    <property type="term" value="P:rRNA base methylation"/>
    <property type="evidence" value="ECO:0007669"/>
    <property type="project" value="TreeGrafter"/>
</dbReference>
<feature type="domain" description="Ribosomal RNA small subunit methyltransferase E methyltransferase" evidence="13">
    <location>
        <begin position="71"/>
        <end position="231"/>
    </location>
</feature>
<dbReference type="Gene3D" id="3.40.1280.10">
    <property type="match status" value="1"/>
</dbReference>
<keyword evidence="5 12" id="KW-0963">Cytoplasm</keyword>
<evidence type="ECO:0000256" key="2">
    <source>
        <dbReference type="ARBA" id="ARBA00005528"/>
    </source>
</evidence>
<protein>
    <recommendedName>
        <fullName evidence="4 12">Ribosomal RNA small subunit methyltransferase E</fullName>
        <ecNumber evidence="3 12">2.1.1.193</ecNumber>
    </recommendedName>
</protein>
<dbReference type="PANTHER" id="PTHR30027:SF3">
    <property type="entry name" value="16S RRNA (URACIL(1498)-N(3))-METHYLTRANSFERASE"/>
    <property type="match status" value="1"/>
</dbReference>
<organism evidence="15 16">
    <name type="scientific">Spiroplasma clarkii</name>
    <dbReference type="NCBI Taxonomy" id="2139"/>
    <lineage>
        <taxon>Bacteria</taxon>
        <taxon>Bacillati</taxon>
        <taxon>Mycoplasmatota</taxon>
        <taxon>Mollicutes</taxon>
        <taxon>Entomoplasmatales</taxon>
        <taxon>Spiroplasmataceae</taxon>
        <taxon>Spiroplasma</taxon>
    </lineage>
</organism>
<dbReference type="AlphaFoldDB" id="A0A2K8KHV4"/>
<dbReference type="SUPFAM" id="SSF75217">
    <property type="entry name" value="alpha/beta knot"/>
    <property type="match status" value="1"/>
</dbReference>
<dbReference type="NCBIfam" id="TIGR00046">
    <property type="entry name" value="RsmE family RNA methyltransferase"/>
    <property type="match status" value="1"/>
</dbReference>
<sequence length="236" mass="26774">MHSFFVDKKNQNTFIIEGPDLHHLKNVVKLKVGETILCIFQAEKYLGEIKELAEDFCLVELVSKLATQTQSIKINLIARIIREQKWDFVLQKATELGVSKIIPVEFSRNVVTIDPKKATNKIARWQAICVEAAKQSKRITIPEITPIVRNLHELELYQSDLKLVAWEGEQSVNVKKHLQTNFKTINIIVGPEGGLTLTEVELLNQLGYVNVGLGENILRAETASLFLISIINYEKN</sequence>
<dbReference type="InterPro" id="IPR046886">
    <property type="entry name" value="RsmE_MTase_dom"/>
</dbReference>
<name>A0A2K8KHV4_9MOLU</name>